<keyword evidence="9" id="KW-1185">Reference proteome</keyword>
<dbReference type="EMBL" id="AP018711">
    <property type="protein sequence ID" value="BBE33370.1"/>
    <property type="molecule type" value="Genomic_DNA"/>
</dbReference>
<dbReference type="EMBL" id="RBWX01000012">
    <property type="protein sequence ID" value="RKS84971.1"/>
    <property type="molecule type" value="Genomic_DNA"/>
</dbReference>
<dbReference type="Gene3D" id="2.40.110.10">
    <property type="entry name" value="Butyryl-CoA Dehydrogenase, subunit A, domain 2"/>
    <property type="match status" value="1"/>
</dbReference>
<dbReference type="RefSeq" id="WP_121053489.1">
    <property type="nucleotide sequence ID" value="NZ_AP018711.1"/>
</dbReference>
<gene>
    <name evidence="7" type="ORF">DFR51_3571</name>
    <name evidence="6" type="ORF">SmB9_10280</name>
</gene>
<evidence type="ECO:0000313" key="7">
    <source>
        <dbReference type="EMBL" id="RKS84971.1"/>
    </source>
</evidence>
<feature type="domain" description="Acyl-CoA oxidase/dehydrogenase middle" evidence="4">
    <location>
        <begin position="130"/>
        <end position="225"/>
    </location>
</feature>
<reference evidence="6 8" key="1">
    <citation type="submission" date="2018-06" db="EMBL/GenBank/DDBJ databases">
        <title>Complete Genome Sequence of the Microcystin-Degrading Bacterium Sphingosinicella microcystinivorans Strain B-9.</title>
        <authorList>
            <person name="Jin H."/>
            <person name="Nishizawa T."/>
            <person name="Guo Y."/>
            <person name="Nishizawa A."/>
            <person name="Park H."/>
            <person name="Kato H."/>
            <person name="Tsuji K."/>
            <person name="Harada K."/>
        </authorList>
    </citation>
    <scope>NUCLEOTIDE SEQUENCE [LARGE SCALE GENOMIC DNA]</scope>
    <source>
        <strain evidence="6 8">B9</strain>
    </source>
</reference>
<evidence type="ECO:0000256" key="1">
    <source>
        <dbReference type="ARBA" id="ARBA00001974"/>
    </source>
</evidence>
<organism evidence="6 8">
    <name type="scientific">Sphingosinicella microcystinivorans</name>
    <dbReference type="NCBI Taxonomy" id="335406"/>
    <lineage>
        <taxon>Bacteria</taxon>
        <taxon>Pseudomonadati</taxon>
        <taxon>Pseudomonadota</taxon>
        <taxon>Alphaproteobacteria</taxon>
        <taxon>Sphingomonadales</taxon>
        <taxon>Sphingosinicellaceae</taxon>
        <taxon>Sphingosinicella</taxon>
    </lineage>
</organism>
<evidence type="ECO:0000259" key="5">
    <source>
        <dbReference type="Pfam" id="PF02771"/>
    </source>
</evidence>
<dbReference type="GO" id="GO:0050660">
    <property type="term" value="F:flavin adenine dinucleotide binding"/>
    <property type="evidence" value="ECO:0007669"/>
    <property type="project" value="InterPro"/>
</dbReference>
<dbReference type="AlphaFoldDB" id="A0AAD1G077"/>
<evidence type="ECO:0000313" key="9">
    <source>
        <dbReference type="Proteomes" id="UP000276029"/>
    </source>
</evidence>
<evidence type="ECO:0000259" key="4">
    <source>
        <dbReference type="Pfam" id="PF02770"/>
    </source>
</evidence>
<evidence type="ECO:0000313" key="6">
    <source>
        <dbReference type="EMBL" id="BBE33370.1"/>
    </source>
</evidence>
<reference evidence="7 9" key="2">
    <citation type="submission" date="2018-10" db="EMBL/GenBank/DDBJ databases">
        <title>Genomic Encyclopedia of Type Strains, Phase IV (KMG-IV): sequencing the most valuable type-strain genomes for metagenomic binning, comparative biology and taxonomic classification.</title>
        <authorList>
            <person name="Goeker M."/>
        </authorList>
    </citation>
    <scope>NUCLEOTIDE SEQUENCE [LARGE SCALE GENOMIC DNA]</scope>
    <source>
        <strain evidence="7 9">DSM 19791</strain>
    </source>
</reference>
<sequence length="383" mass="41813">MTYLSNWTPIDVAPEAGPTRAEVRALIDEAVRHLSTSERARSWSARDEEFSRTLGARGWIGITWPREFGGEEAGHLARYRIAEELIAAGAPVAAHWFADRQSGAMLLRYGSDAQKRRFLPAMARGELYFCIGMSEPGAGSDLSALSTGGRRVEGGWKVSGSKIWTSHADHSHYMIALVRTDNGTENQHRGLSQLLVDLASPGITIRPIVDQMGEQHFCEISLDDVFVADDMVLGEVGHGWEQVTTELAFERSGPERYLSSHVLVETALAAIDIEASDAASGLVGSWAAEIWTLRQMSLSVAAKLGRGENPMIEASIVKDLGARFEQAVPRDLQALCDDTSFGGWDEELDETLNFLLGTSVCFSLRGGTREILRGIIARGLGLR</sequence>
<name>A0AAD1G077_SPHMI</name>
<dbReference type="InterPro" id="IPR006089">
    <property type="entry name" value="Acyl-CoA_DH_CS"/>
</dbReference>
<accession>A0AAD1G077</accession>
<dbReference type="Pfam" id="PF02770">
    <property type="entry name" value="Acyl-CoA_dh_M"/>
    <property type="match status" value="1"/>
</dbReference>
<evidence type="ECO:0000256" key="3">
    <source>
        <dbReference type="ARBA" id="ARBA00023002"/>
    </source>
</evidence>
<evidence type="ECO:0000256" key="2">
    <source>
        <dbReference type="ARBA" id="ARBA00022630"/>
    </source>
</evidence>
<comment type="cofactor">
    <cofactor evidence="1">
        <name>FAD</name>
        <dbReference type="ChEBI" id="CHEBI:57692"/>
    </cofactor>
</comment>
<keyword evidence="2" id="KW-0285">Flavoprotein</keyword>
<dbReference type="SUPFAM" id="SSF47203">
    <property type="entry name" value="Acyl-CoA dehydrogenase C-terminal domain-like"/>
    <property type="match status" value="1"/>
</dbReference>
<proteinExistence type="predicted"/>
<dbReference type="PANTHER" id="PTHR43292">
    <property type="entry name" value="ACYL-COA DEHYDROGENASE"/>
    <property type="match status" value="1"/>
</dbReference>
<evidence type="ECO:0000313" key="8">
    <source>
        <dbReference type="Proteomes" id="UP000275727"/>
    </source>
</evidence>
<dbReference type="InterPro" id="IPR009100">
    <property type="entry name" value="AcylCoA_DH/oxidase_NM_dom_sf"/>
</dbReference>
<dbReference type="SUPFAM" id="SSF56645">
    <property type="entry name" value="Acyl-CoA dehydrogenase NM domain-like"/>
    <property type="match status" value="1"/>
</dbReference>
<protein>
    <submittedName>
        <fullName evidence="6 7">Acyl-CoA dehydrogenase</fullName>
    </submittedName>
</protein>
<dbReference type="GO" id="GO:0003995">
    <property type="term" value="F:acyl-CoA dehydrogenase activity"/>
    <property type="evidence" value="ECO:0007669"/>
    <property type="project" value="InterPro"/>
</dbReference>
<dbReference type="Pfam" id="PF02771">
    <property type="entry name" value="Acyl-CoA_dh_N"/>
    <property type="match status" value="1"/>
</dbReference>
<dbReference type="InterPro" id="IPR037069">
    <property type="entry name" value="AcylCoA_DH/ox_N_sf"/>
</dbReference>
<feature type="domain" description="Acyl-CoA dehydrogenase/oxidase N-terminal" evidence="5">
    <location>
        <begin position="20"/>
        <end position="126"/>
    </location>
</feature>
<dbReference type="InterPro" id="IPR006091">
    <property type="entry name" value="Acyl-CoA_Oxase/DH_mid-dom"/>
</dbReference>
<dbReference type="Gene3D" id="1.10.540.10">
    <property type="entry name" value="Acyl-CoA dehydrogenase/oxidase, N-terminal domain"/>
    <property type="match status" value="1"/>
</dbReference>
<dbReference type="InterPro" id="IPR052161">
    <property type="entry name" value="Mycobact_Acyl-CoA_DH"/>
</dbReference>
<dbReference type="Proteomes" id="UP000276029">
    <property type="component" value="Unassembled WGS sequence"/>
</dbReference>
<dbReference type="GO" id="GO:0005886">
    <property type="term" value="C:plasma membrane"/>
    <property type="evidence" value="ECO:0007669"/>
    <property type="project" value="TreeGrafter"/>
</dbReference>
<keyword evidence="3" id="KW-0560">Oxidoreductase</keyword>
<dbReference type="InterPro" id="IPR036250">
    <property type="entry name" value="AcylCo_DH-like_C"/>
</dbReference>
<dbReference type="InterPro" id="IPR013786">
    <property type="entry name" value="AcylCoA_DH/ox_N"/>
</dbReference>
<dbReference type="Proteomes" id="UP000275727">
    <property type="component" value="Chromosome"/>
</dbReference>
<dbReference type="KEGG" id="smic:SmB9_10280"/>
<dbReference type="InterPro" id="IPR046373">
    <property type="entry name" value="Acyl-CoA_Oxase/DH_mid-dom_sf"/>
</dbReference>
<dbReference type="Gene3D" id="1.20.140.10">
    <property type="entry name" value="Butyryl-CoA Dehydrogenase, subunit A, domain 3"/>
    <property type="match status" value="1"/>
</dbReference>
<dbReference type="PROSITE" id="PS00072">
    <property type="entry name" value="ACYL_COA_DH_1"/>
    <property type="match status" value="1"/>
</dbReference>
<dbReference type="PANTHER" id="PTHR43292:SF4">
    <property type="entry name" value="ACYL-COA DEHYDROGENASE FADE34"/>
    <property type="match status" value="1"/>
</dbReference>